<dbReference type="GeneID" id="64819383"/>
<evidence type="ECO:0008006" key="3">
    <source>
        <dbReference type="Google" id="ProtNLM"/>
    </source>
</evidence>
<protein>
    <recommendedName>
        <fullName evidence="3">HD domain-containing protein</fullName>
    </recommendedName>
</protein>
<dbReference type="KEGG" id="meme:HYG87_01425"/>
<keyword evidence="2" id="KW-1185">Reference proteome</keyword>
<dbReference type="RefSeq" id="WP_211533462.1">
    <property type="nucleotide sequence ID" value="NZ_CP058560.1"/>
</dbReference>
<gene>
    <name evidence="1" type="ORF">HYG87_01425</name>
</gene>
<proteinExistence type="predicted"/>
<reference evidence="1" key="1">
    <citation type="submission" date="2020-07" db="EMBL/GenBank/DDBJ databases">
        <title>Methanobacterium. sp. MethCan genome.</title>
        <authorList>
            <person name="Postec A."/>
            <person name="Quemeneur M."/>
        </authorList>
    </citation>
    <scope>NUCLEOTIDE SEQUENCE</scope>
    <source>
        <strain evidence="1">MethCAN</strain>
    </source>
</reference>
<dbReference type="OrthoDB" id="77690at2157"/>
<dbReference type="EMBL" id="CP058560">
    <property type="protein sequence ID" value="QUH22518.1"/>
    <property type="molecule type" value="Genomic_DNA"/>
</dbReference>
<organism evidence="1 2">
    <name type="scientific">Methanobacterium alkalithermotolerans</name>
    <dbReference type="NCBI Taxonomy" id="2731220"/>
    <lineage>
        <taxon>Archaea</taxon>
        <taxon>Methanobacteriati</taxon>
        <taxon>Methanobacteriota</taxon>
        <taxon>Methanomada group</taxon>
        <taxon>Methanobacteria</taxon>
        <taxon>Methanobacteriales</taxon>
        <taxon>Methanobacteriaceae</taxon>
        <taxon>Methanobacterium</taxon>
    </lineage>
</organism>
<accession>A0A8T8K277</accession>
<dbReference type="Proteomes" id="UP000681041">
    <property type="component" value="Chromosome"/>
</dbReference>
<evidence type="ECO:0000313" key="2">
    <source>
        <dbReference type="Proteomes" id="UP000681041"/>
    </source>
</evidence>
<sequence length="347" mass="40895">MSINRKLFNETKSYFCDYDCNPYEMEQFLFHCQSFEERREKASDIIKDIMGIHGKEKLYRHVVELAKVEYGIRELQPWVRDHVVHALISFILGIYLNEKFLNLISEIHVDEFQWKLAGLFHDIGYPLEIANYVLNPYSNKINEIKRELNVTSEDIVIKVVPVGLERLTNNRNSFDLIQNRINEWELEINVEDEYNQMIKSGDICHGMISSLTLLYVIDLMYQKYNPERKYSDTYGISEKINWNQTYFESDVVSACSAIYIHNLPERCFENAKIDRSKAPVAFLLKLSDCLQDWERPKHDFDGFPGTVFDINLNNDQLILHADISDERKEKIKDEILSSLVAHDVRIY</sequence>
<dbReference type="AlphaFoldDB" id="A0A8T8K277"/>
<evidence type="ECO:0000313" key="1">
    <source>
        <dbReference type="EMBL" id="QUH22518.1"/>
    </source>
</evidence>
<name>A0A8T8K277_9EURY</name>